<feature type="region of interest" description="Disordered" evidence="1">
    <location>
        <begin position="591"/>
        <end position="627"/>
    </location>
</feature>
<dbReference type="InterPro" id="IPR016024">
    <property type="entry name" value="ARM-type_fold"/>
</dbReference>
<gene>
    <name evidence="2" type="ORF">OsI_05818</name>
</gene>
<sequence length="1056" mass="117794">MGSVGLNDTVSGVVSRKVLPACGGLCYFCPGLRARSRQPVKRYKKIIADIFPATQDEEPNERRIGKLCEYVARNHHRVPKITAYLEQRCYKELRNEQYGFVKVVVLIYRKLLVSCKKQMPLLASSALSIICTLLDQTRRDDMRIIGCETLFDFTVSQVDGTYQFNLEELVPKLCELAQIVKAEEKDNMLRASALQALSAMIWFMGEFSHISSAFDNVIQVVLESYNLQKMQNDNIDSEAPGNRWVEQVLKAEGNATISRIPSWKSIVDDKGELHLPAEDAKDPNFWSRVCVHNMAKLSREATTFRRVVESLFRHFDNNNSWSSQNTLAFCVLLDMQILMENQGQNIDLMISILVKHLEHKSVLKQPEMQLSVVEVIASLAEQSRAEASAATIGAISDLIRHMKKTLHVALGSRDLEVIKWNDKLRNAVDECILQLSKKNSNQMLPSVEHTPYYVGIITQVGDAGPVLDMMSVMLENISRTPLVAIATTSAVYRTAQIITSIPNLSYRNKVFPEALFHQLLLAMVHPDHETRVSAHRIFSVVLVPSSVSPFSKSTSPNQLVKHDIKRTLSRAVSVFSSSAALFDKLKRDKESFREKPQDGSMNRLSHAADNDTSTVKDMPSSRSRRHSFKVPNFSMKRVASLSLKSPMSPKECQNTSAESCSETESTLLRLSSRQATLLLSSIWAQAISPKNTPQNYEAIAHTYSLLLLFSGSKASIFEALAPSFQVAFSLMSYSLEGTDSLLPSRRRSLFTLATSMIMFFSRAFNVAPLIPICKSMLNERTMDPFLHLVQDTKLQAVKDCSEETYGSPEDDNNALKSLSAVELTQSQSRESMASTIMNNIRDLPDSELQTIRSQLLSDFSPDDMCPTSALFFELTVRNPGCDEDSSNQEDVLINMANDNDTFGEVYENTEATTASVPTANLLGIDELLESVVTDAPSQTARCSVSTAPNIPFKEMTNQCEVLSMEKQQKMSVLLSFKHKNQSNVLPINQADNTGAVHISSDDQNTNPFLQQSLDGYPKYVADGEALQVAADDVFQQQFLKLPASSPYDTFLKAAGC</sequence>
<dbReference type="AlphaFoldDB" id="B8AHG5"/>
<dbReference type="OMA" id="DMQILME"/>
<dbReference type="PANTHER" id="PTHR46087:SF20">
    <property type="entry name" value="OS02G0143200 PROTEIN"/>
    <property type="match status" value="1"/>
</dbReference>
<dbReference type="STRING" id="39946.B8AHG5"/>
<reference evidence="2 3" key="1">
    <citation type="journal article" date="2005" name="PLoS Biol.">
        <title>The genomes of Oryza sativa: a history of duplications.</title>
        <authorList>
            <person name="Yu J."/>
            <person name="Wang J."/>
            <person name="Lin W."/>
            <person name="Li S."/>
            <person name="Li H."/>
            <person name="Zhou J."/>
            <person name="Ni P."/>
            <person name="Dong W."/>
            <person name="Hu S."/>
            <person name="Zeng C."/>
            <person name="Zhang J."/>
            <person name="Zhang Y."/>
            <person name="Li R."/>
            <person name="Xu Z."/>
            <person name="Li S."/>
            <person name="Li X."/>
            <person name="Zheng H."/>
            <person name="Cong L."/>
            <person name="Lin L."/>
            <person name="Yin J."/>
            <person name="Geng J."/>
            <person name="Li G."/>
            <person name="Shi J."/>
            <person name="Liu J."/>
            <person name="Lv H."/>
            <person name="Li J."/>
            <person name="Wang J."/>
            <person name="Deng Y."/>
            <person name="Ran L."/>
            <person name="Shi X."/>
            <person name="Wang X."/>
            <person name="Wu Q."/>
            <person name="Li C."/>
            <person name="Ren X."/>
            <person name="Wang J."/>
            <person name="Wang X."/>
            <person name="Li D."/>
            <person name="Liu D."/>
            <person name="Zhang X."/>
            <person name="Ji Z."/>
            <person name="Zhao W."/>
            <person name="Sun Y."/>
            <person name="Zhang Z."/>
            <person name="Bao J."/>
            <person name="Han Y."/>
            <person name="Dong L."/>
            <person name="Ji J."/>
            <person name="Chen P."/>
            <person name="Wu S."/>
            <person name="Liu J."/>
            <person name="Xiao Y."/>
            <person name="Bu D."/>
            <person name="Tan J."/>
            <person name="Yang L."/>
            <person name="Ye C."/>
            <person name="Zhang J."/>
            <person name="Xu J."/>
            <person name="Zhou Y."/>
            <person name="Yu Y."/>
            <person name="Zhang B."/>
            <person name="Zhuang S."/>
            <person name="Wei H."/>
            <person name="Liu B."/>
            <person name="Lei M."/>
            <person name="Yu H."/>
            <person name="Li Y."/>
            <person name="Xu H."/>
            <person name="Wei S."/>
            <person name="He X."/>
            <person name="Fang L."/>
            <person name="Zhang Z."/>
            <person name="Zhang Y."/>
            <person name="Huang X."/>
            <person name="Su Z."/>
            <person name="Tong W."/>
            <person name="Li J."/>
            <person name="Tong Z."/>
            <person name="Li S."/>
            <person name="Ye J."/>
            <person name="Wang L."/>
            <person name="Fang L."/>
            <person name="Lei T."/>
            <person name="Chen C."/>
            <person name="Chen H."/>
            <person name="Xu Z."/>
            <person name="Li H."/>
            <person name="Huang H."/>
            <person name="Zhang F."/>
            <person name="Xu H."/>
            <person name="Li N."/>
            <person name="Zhao C."/>
            <person name="Li S."/>
            <person name="Dong L."/>
            <person name="Huang Y."/>
            <person name="Li L."/>
            <person name="Xi Y."/>
            <person name="Qi Q."/>
            <person name="Li W."/>
            <person name="Zhang B."/>
            <person name="Hu W."/>
            <person name="Zhang Y."/>
            <person name="Tian X."/>
            <person name="Jiao Y."/>
            <person name="Liang X."/>
            <person name="Jin J."/>
            <person name="Gao L."/>
            <person name="Zheng W."/>
            <person name="Hao B."/>
            <person name="Liu S."/>
            <person name="Wang W."/>
            <person name="Yuan L."/>
            <person name="Cao M."/>
            <person name="McDermott J."/>
            <person name="Samudrala R."/>
            <person name="Wang J."/>
            <person name="Wong G.K."/>
            <person name="Yang H."/>
        </authorList>
    </citation>
    <scope>NUCLEOTIDE SEQUENCE [LARGE SCALE GENOMIC DNA]</scope>
    <source>
        <strain evidence="3">cv. 93-11</strain>
    </source>
</reference>
<dbReference type="HOGENOM" id="CLU_006993_1_0_1"/>
<dbReference type="Pfam" id="PF21052">
    <property type="entry name" value="EFR3_ARM"/>
    <property type="match status" value="1"/>
</dbReference>
<proteinExistence type="predicted"/>
<dbReference type="InterPro" id="IPR049152">
    <property type="entry name" value="EFR3-like_ARM"/>
</dbReference>
<keyword evidence="3" id="KW-1185">Reference proteome</keyword>
<dbReference type="InterPro" id="IPR055296">
    <property type="entry name" value="SRL2-like"/>
</dbReference>
<accession>B8AHG5</accession>
<organism evidence="2 3">
    <name type="scientific">Oryza sativa subsp. indica</name>
    <name type="common">Rice</name>
    <dbReference type="NCBI Taxonomy" id="39946"/>
    <lineage>
        <taxon>Eukaryota</taxon>
        <taxon>Viridiplantae</taxon>
        <taxon>Streptophyta</taxon>
        <taxon>Embryophyta</taxon>
        <taxon>Tracheophyta</taxon>
        <taxon>Spermatophyta</taxon>
        <taxon>Magnoliopsida</taxon>
        <taxon>Liliopsida</taxon>
        <taxon>Poales</taxon>
        <taxon>Poaceae</taxon>
        <taxon>BOP clade</taxon>
        <taxon>Oryzoideae</taxon>
        <taxon>Oryzeae</taxon>
        <taxon>Oryzinae</taxon>
        <taxon>Oryza</taxon>
        <taxon>Oryza sativa</taxon>
    </lineage>
</organism>
<name>B8AHG5_ORYSI</name>
<evidence type="ECO:0000313" key="3">
    <source>
        <dbReference type="Proteomes" id="UP000007015"/>
    </source>
</evidence>
<dbReference type="Gramene" id="BGIOSGA007515-TA">
    <property type="protein sequence ID" value="BGIOSGA007515-PA"/>
    <property type="gene ID" value="BGIOSGA007515"/>
</dbReference>
<dbReference type="PANTHER" id="PTHR46087">
    <property type="entry name" value="PUTATIVE, EXPRESSED-RELATED"/>
    <property type="match status" value="1"/>
</dbReference>
<evidence type="ECO:0000313" key="2">
    <source>
        <dbReference type="EMBL" id="EEC72466.1"/>
    </source>
</evidence>
<dbReference type="EMBL" id="CM000127">
    <property type="protein sequence ID" value="EEC72466.1"/>
    <property type="molecule type" value="Genomic_DNA"/>
</dbReference>
<dbReference type="Proteomes" id="UP000007015">
    <property type="component" value="Chromosome 2"/>
</dbReference>
<evidence type="ECO:0000256" key="1">
    <source>
        <dbReference type="SAM" id="MobiDB-lite"/>
    </source>
</evidence>
<dbReference type="SUPFAM" id="SSF48371">
    <property type="entry name" value="ARM repeat"/>
    <property type="match status" value="1"/>
</dbReference>
<protein>
    <submittedName>
        <fullName evidence="2">Uncharacterized protein</fullName>
    </submittedName>
</protein>